<protein>
    <submittedName>
        <fullName evidence="1">Nucleotidyltransferase family protein</fullName>
    </submittedName>
</protein>
<dbReference type="Proteomes" id="UP000655420">
    <property type="component" value="Unassembled WGS sequence"/>
</dbReference>
<name>A0A8J7M607_9RHOB</name>
<dbReference type="RefSeq" id="WP_200606788.1">
    <property type="nucleotide sequence ID" value="NZ_JAEHHL010000001.1"/>
</dbReference>
<organism evidence="1 2">
    <name type="scientific">Thermohalobaculum xanthum</name>
    <dbReference type="NCBI Taxonomy" id="2753746"/>
    <lineage>
        <taxon>Bacteria</taxon>
        <taxon>Pseudomonadati</taxon>
        <taxon>Pseudomonadota</taxon>
        <taxon>Alphaproteobacteria</taxon>
        <taxon>Rhodobacterales</taxon>
        <taxon>Paracoccaceae</taxon>
        <taxon>Thermohalobaculum</taxon>
    </lineage>
</organism>
<dbReference type="EMBL" id="JAEHHL010000001">
    <property type="protein sequence ID" value="MBK0398124.1"/>
    <property type="molecule type" value="Genomic_DNA"/>
</dbReference>
<dbReference type="Gene3D" id="3.30.460.40">
    <property type="match status" value="1"/>
</dbReference>
<sequence>MREVDEIAQRLTPRAWGRFIDLAVKRHRVAPILSGALRGVSIPGEVLEALQGAARDAGIAALRQKAETLRIVDALGSVGIRPALLKGWALAERLYGSAGMRQSRDLDLLVTDAEFDEAARELGRIGYVADFEPCSDEMALPPSARVSKDIELRLPGADFTVELHARSIAYRGWPGLDALDGGMLVQRIDQTGRTIMVPSPRGDLVFLSVHGLQHVFSRLRWLHDIATLIEGRSDAKLAEDLAAAISIDAGHFVRISALLAVLVFGSRWPSSWRRPALAERVAARLILGAIPGEGFAESGGIDAWRRVALKFLVAGTLSQRLSLLSRSKRMLFDRE</sequence>
<dbReference type="InterPro" id="IPR039498">
    <property type="entry name" value="NTP_transf_5"/>
</dbReference>
<evidence type="ECO:0000313" key="2">
    <source>
        <dbReference type="Proteomes" id="UP000655420"/>
    </source>
</evidence>
<dbReference type="Pfam" id="PF14907">
    <property type="entry name" value="NTP_transf_5"/>
    <property type="match status" value="1"/>
</dbReference>
<keyword evidence="2" id="KW-1185">Reference proteome</keyword>
<reference evidence="1" key="1">
    <citation type="submission" date="2020-12" db="EMBL/GenBank/DDBJ databases">
        <title>Bacterial taxonomy.</title>
        <authorList>
            <person name="Pan X."/>
        </authorList>
    </citation>
    <scope>NUCLEOTIDE SEQUENCE</scope>
    <source>
        <strain evidence="1">M0105</strain>
    </source>
</reference>
<evidence type="ECO:0000313" key="1">
    <source>
        <dbReference type="EMBL" id="MBK0398124.1"/>
    </source>
</evidence>
<comment type="caution">
    <text evidence="1">The sequence shown here is derived from an EMBL/GenBank/DDBJ whole genome shotgun (WGS) entry which is preliminary data.</text>
</comment>
<proteinExistence type="predicted"/>
<dbReference type="AlphaFoldDB" id="A0A8J7M607"/>
<accession>A0A8J7M607</accession>
<gene>
    <name evidence="1" type="ORF">H0I76_02890</name>
</gene>